<feature type="region of interest" description="Disordered" evidence="1">
    <location>
        <begin position="276"/>
        <end position="299"/>
    </location>
</feature>
<feature type="region of interest" description="Disordered" evidence="1">
    <location>
        <begin position="153"/>
        <end position="193"/>
    </location>
</feature>
<feature type="compositionally biased region" description="Polar residues" evidence="1">
    <location>
        <begin position="153"/>
        <end position="162"/>
    </location>
</feature>
<evidence type="ECO:0000313" key="2">
    <source>
        <dbReference type="EMBL" id="OWO98836.1"/>
    </source>
</evidence>
<sequence>MSPVSHPRKIVSVEAELTKAGLQYTLPEFDAQPASLAFDCDNPERKYSSRQRMITMMPQSSLARAQSQGPLRDPTYKAHPSLKPLPLNLTRRDSLALRPVLGSAPASYLGRPDLAHPDLTPKKLSRLACTPHRAQVLRAKAYLFNENLLPTMDASTDSPYQLTPQATRRRRASQSSPRTPPNPPGLYDATRSPPLITGVANRRVVRTTVTHAMTISQTVEDTPCFPTPPPKDTPRPMKASSLDKELPAKPALRMDESPERKGLLDATDSAARRMSQNYPPLLPNQPPVRTSSLRKSDDSFKVSPSLANIRYSGRFETAPKTAIRVQNPRALRGTSKGFSPQSDTRIAAPVQRAAPLAHVGAYQAKKRKPYTMTTSPTDTLAMTSPTINLAQLKGGVADLKTLIKLVEESSADPDNADGEKGELAEGASSPDDSPARSDGGRRFAKFGVGPAVKYSRDAHEVIMGTRPTARSDVSGRRIASSASVPSAAPRSGAPTRGYLGGPYPRIPGKPKNEPKIRFYEESTPAASFRLKGSTALGTKAATPVVTSRFNRSAASTVPAAPAADRSTSNIPRKALTESKAKTNVKPRKLSGENEAKALEIKRVSKGIRSRVSDLLHGRRRSEEQSDEKSRVVKPSVSKSLSNKKLDQKSRSVHGPAQKPASPAPVPVKTPKTPEMTTHDTRATDEPTDRATAEREEQQRQSYARQEAASIALGAARTPQTQAANPLPANSGDDDNQGSPPPPPFSRVPVNEEEAAEQQETADQRLARSIALVERDLFCILHLAQNVDSPELQDAMARIVNALGEGVIAARSARASIINLTHMRDRTEAEAQLLVEGIRLLARPTLEAAGWAAESAAA</sequence>
<reference evidence="2 3" key="1">
    <citation type="submission" date="2017-04" db="EMBL/GenBank/DDBJ databases">
        <title>Draft genome sequence of Marssonina coronaria NL1: causal agent of apple blotch.</title>
        <authorList>
            <person name="Cheng Q."/>
        </authorList>
    </citation>
    <scope>NUCLEOTIDE SEQUENCE [LARGE SCALE GENOMIC DNA]</scope>
    <source>
        <strain evidence="2 3">NL1</strain>
    </source>
</reference>
<keyword evidence="3" id="KW-1185">Reference proteome</keyword>
<feature type="region of interest" description="Disordered" evidence="1">
    <location>
        <begin position="611"/>
        <end position="762"/>
    </location>
</feature>
<protein>
    <submittedName>
        <fullName evidence="2">Uncharacterized protein</fullName>
    </submittedName>
</protein>
<accession>A0A218YUD7</accession>
<feature type="region of interest" description="Disordered" evidence="1">
    <location>
        <begin position="467"/>
        <end position="513"/>
    </location>
</feature>
<feature type="compositionally biased region" description="Low complexity" evidence="1">
    <location>
        <begin position="476"/>
        <end position="494"/>
    </location>
</feature>
<gene>
    <name evidence="2" type="ORF">B2J93_7098</name>
</gene>
<dbReference type="OrthoDB" id="3560160at2759"/>
<feature type="compositionally biased region" description="Low complexity" evidence="1">
    <location>
        <begin position="552"/>
        <end position="563"/>
    </location>
</feature>
<proteinExistence type="predicted"/>
<feature type="compositionally biased region" description="Basic and acidic residues" evidence="1">
    <location>
        <begin position="611"/>
        <end position="630"/>
    </location>
</feature>
<dbReference type="InParanoid" id="A0A218YUD7"/>
<feature type="compositionally biased region" description="Low complexity" evidence="1">
    <location>
        <begin position="632"/>
        <end position="642"/>
    </location>
</feature>
<evidence type="ECO:0000313" key="3">
    <source>
        <dbReference type="Proteomes" id="UP000242519"/>
    </source>
</evidence>
<dbReference type="EMBL" id="MZNU01000377">
    <property type="protein sequence ID" value="OWO98836.1"/>
    <property type="molecule type" value="Genomic_DNA"/>
</dbReference>
<dbReference type="Proteomes" id="UP000242519">
    <property type="component" value="Unassembled WGS sequence"/>
</dbReference>
<comment type="caution">
    <text evidence="2">The sequence shown here is derived from an EMBL/GenBank/DDBJ whole genome shotgun (WGS) entry which is preliminary data.</text>
</comment>
<evidence type="ECO:0000256" key="1">
    <source>
        <dbReference type="SAM" id="MobiDB-lite"/>
    </source>
</evidence>
<name>A0A218YUD7_9HELO</name>
<dbReference type="AlphaFoldDB" id="A0A218YUD7"/>
<feature type="region of interest" description="Disordered" evidence="1">
    <location>
        <begin position="410"/>
        <end position="444"/>
    </location>
</feature>
<feature type="region of interest" description="Disordered" evidence="1">
    <location>
        <begin position="220"/>
        <end position="245"/>
    </location>
</feature>
<feature type="region of interest" description="Disordered" evidence="1">
    <location>
        <begin position="550"/>
        <end position="596"/>
    </location>
</feature>
<feature type="compositionally biased region" description="Basic and acidic residues" evidence="1">
    <location>
        <begin position="676"/>
        <end position="698"/>
    </location>
</feature>
<organism evidence="2 3">
    <name type="scientific">Diplocarpon coronariae</name>
    <dbReference type="NCBI Taxonomy" id="2795749"/>
    <lineage>
        <taxon>Eukaryota</taxon>
        <taxon>Fungi</taxon>
        <taxon>Dikarya</taxon>
        <taxon>Ascomycota</taxon>
        <taxon>Pezizomycotina</taxon>
        <taxon>Leotiomycetes</taxon>
        <taxon>Helotiales</taxon>
        <taxon>Drepanopezizaceae</taxon>
        <taxon>Diplocarpon</taxon>
    </lineage>
</organism>